<evidence type="ECO:0000256" key="2">
    <source>
        <dbReference type="ARBA" id="ARBA00022723"/>
    </source>
</evidence>
<feature type="domain" description="DDE Tnp4" evidence="3">
    <location>
        <begin position="13"/>
        <end position="71"/>
    </location>
</feature>
<sequence length="71" mass="8078">MMLAQDELKPFFFGHEQYLIADSAYPADIRRNTIVSSYKKNQHGQDNQAFNSCVAHARVVNEHTIGVLKGR</sequence>
<evidence type="ECO:0000259" key="3">
    <source>
        <dbReference type="Pfam" id="PF13359"/>
    </source>
</evidence>
<reference evidence="4 5" key="1">
    <citation type="submission" date="2013-11" db="EMBL/GenBank/DDBJ databases">
        <title>The Genome Sequence of Phytophthora parasitica P1976.</title>
        <authorList>
            <consortium name="The Broad Institute Genomics Platform"/>
            <person name="Russ C."/>
            <person name="Tyler B."/>
            <person name="Panabieres F."/>
            <person name="Shan W."/>
            <person name="Tripathy S."/>
            <person name="Grunwald N."/>
            <person name="Machado M."/>
            <person name="Johnson C.S."/>
            <person name="Walker B."/>
            <person name="Young S."/>
            <person name="Zeng Q."/>
            <person name="Gargeya S."/>
            <person name="Fitzgerald M."/>
            <person name="Haas B."/>
            <person name="Abouelleil A."/>
            <person name="Allen A.W."/>
            <person name="Alvarado L."/>
            <person name="Arachchi H.M."/>
            <person name="Berlin A.M."/>
            <person name="Chapman S.B."/>
            <person name="Gainer-Dewar J."/>
            <person name="Goldberg J."/>
            <person name="Griggs A."/>
            <person name="Gujja S."/>
            <person name="Hansen M."/>
            <person name="Howarth C."/>
            <person name="Imamovic A."/>
            <person name="Ireland A."/>
            <person name="Larimer J."/>
            <person name="McCowan C."/>
            <person name="Murphy C."/>
            <person name="Pearson M."/>
            <person name="Poon T.W."/>
            <person name="Priest M."/>
            <person name="Roberts A."/>
            <person name="Saif S."/>
            <person name="Shea T."/>
            <person name="Sisk P."/>
            <person name="Sykes S."/>
            <person name="Wortman J."/>
            <person name="Nusbaum C."/>
            <person name="Birren B."/>
        </authorList>
    </citation>
    <scope>NUCLEOTIDE SEQUENCE [LARGE SCALE GENOMIC DNA]</scope>
    <source>
        <strain evidence="4 5">P1976</strain>
    </source>
</reference>
<dbReference type="InterPro" id="IPR027806">
    <property type="entry name" value="HARBI1_dom"/>
</dbReference>
<organism evidence="4 5">
    <name type="scientific">Phytophthora nicotianae P1976</name>
    <dbReference type="NCBI Taxonomy" id="1317066"/>
    <lineage>
        <taxon>Eukaryota</taxon>
        <taxon>Sar</taxon>
        <taxon>Stramenopiles</taxon>
        <taxon>Oomycota</taxon>
        <taxon>Peronosporomycetes</taxon>
        <taxon>Peronosporales</taxon>
        <taxon>Peronosporaceae</taxon>
        <taxon>Phytophthora</taxon>
    </lineage>
</organism>
<evidence type="ECO:0000313" key="4">
    <source>
        <dbReference type="EMBL" id="ETO70291.1"/>
    </source>
</evidence>
<protein>
    <recommendedName>
        <fullName evidence="3">DDE Tnp4 domain-containing protein</fullName>
    </recommendedName>
</protein>
<evidence type="ECO:0000313" key="5">
    <source>
        <dbReference type="Proteomes" id="UP000028582"/>
    </source>
</evidence>
<dbReference type="AlphaFoldDB" id="A0A080ZUI0"/>
<gene>
    <name evidence="4" type="ORF">F444_13204</name>
</gene>
<keyword evidence="2" id="KW-0479">Metal-binding</keyword>
<evidence type="ECO:0000256" key="1">
    <source>
        <dbReference type="ARBA" id="ARBA00001968"/>
    </source>
</evidence>
<dbReference type="GO" id="GO:0046872">
    <property type="term" value="F:metal ion binding"/>
    <property type="evidence" value="ECO:0007669"/>
    <property type="project" value="UniProtKB-KW"/>
</dbReference>
<comment type="caution">
    <text evidence="4">The sequence shown here is derived from an EMBL/GenBank/DDBJ whole genome shotgun (WGS) entry which is preliminary data.</text>
</comment>
<proteinExistence type="predicted"/>
<dbReference type="EMBL" id="ANJA01002360">
    <property type="protein sequence ID" value="ETO70291.1"/>
    <property type="molecule type" value="Genomic_DNA"/>
</dbReference>
<dbReference type="Proteomes" id="UP000028582">
    <property type="component" value="Unassembled WGS sequence"/>
</dbReference>
<dbReference type="OrthoDB" id="128852at2759"/>
<comment type="cofactor">
    <cofactor evidence="1">
        <name>a divalent metal cation</name>
        <dbReference type="ChEBI" id="CHEBI:60240"/>
    </cofactor>
</comment>
<name>A0A080ZUI0_PHYNI</name>
<dbReference type="Pfam" id="PF13359">
    <property type="entry name" value="DDE_Tnp_4"/>
    <property type="match status" value="1"/>
</dbReference>
<accession>A0A080ZUI0</accession>